<keyword evidence="2" id="KW-1185">Reference proteome</keyword>
<sequence>MNITVGYIPPVSLKLARARPQQLPQKPDELPEINPAIQPHPRYLDRWIAHAIFQIALLFFVRGQRPGGFGSRAFFCVCGGKVTQLEYPALQLARAYYPAKRGVPLPRGKRGPLLPN</sequence>
<accession>A0ABU8KEG9</accession>
<gene>
    <name evidence="1" type="ORF">O7A05_18055</name>
</gene>
<proteinExistence type="predicted"/>
<dbReference type="RefSeq" id="WP_337094354.1">
    <property type="nucleotide sequence ID" value="NZ_JAPYKO010000012.1"/>
</dbReference>
<comment type="caution">
    <text evidence="1">The sequence shown here is derived from an EMBL/GenBank/DDBJ whole genome shotgun (WGS) entry which is preliminary data.</text>
</comment>
<organism evidence="1 2">
    <name type="scientific">Mesorhizobium argentiipisi</name>
    <dbReference type="NCBI Taxonomy" id="3015175"/>
    <lineage>
        <taxon>Bacteria</taxon>
        <taxon>Pseudomonadati</taxon>
        <taxon>Pseudomonadota</taxon>
        <taxon>Alphaproteobacteria</taxon>
        <taxon>Hyphomicrobiales</taxon>
        <taxon>Phyllobacteriaceae</taxon>
        <taxon>Mesorhizobium</taxon>
    </lineage>
</organism>
<reference evidence="1 2" key="1">
    <citation type="submission" date="2022-12" db="EMBL/GenBank/DDBJ databases">
        <authorList>
            <person name="Muema E."/>
        </authorList>
    </citation>
    <scope>NUCLEOTIDE SEQUENCE [LARGE SCALE GENOMIC DNA]</scope>
    <source>
        <strain evidence="2">1330</strain>
    </source>
</reference>
<evidence type="ECO:0000313" key="2">
    <source>
        <dbReference type="Proteomes" id="UP001366503"/>
    </source>
</evidence>
<dbReference type="Proteomes" id="UP001366503">
    <property type="component" value="Unassembled WGS sequence"/>
</dbReference>
<dbReference type="EMBL" id="JAPYKO010000012">
    <property type="protein sequence ID" value="MEI9404056.1"/>
    <property type="molecule type" value="Genomic_DNA"/>
</dbReference>
<name>A0ABU8KEG9_9HYPH</name>
<evidence type="ECO:0000313" key="1">
    <source>
        <dbReference type="EMBL" id="MEI9404056.1"/>
    </source>
</evidence>
<protein>
    <submittedName>
        <fullName evidence="1">Uncharacterized protein</fullName>
    </submittedName>
</protein>